<dbReference type="Proteomes" id="UP001501588">
    <property type="component" value="Unassembled WGS sequence"/>
</dbReference>
<dbReference type="SUPFAM" id="SSF63829">
    <property type="entry name" value="Calcium-dependent phosphotriesterase"/>
    <property type="match status" value="1"/>
</dbReference>
<dbReference type="InterPro" id="IPR011042">
    <property type="entry name" value="6-blade_b-propeller_TolB-like"/>
</dbReference>
<dbReference type="RefSeq" id="WP_343898141.1">
    <property type="nucleotide sequence ID" value="NZ_BAAAFZ010000112.1"/>
</dbReference>
<dbReference type="PRINTS" id="PR01790">
    <property type="entry name" value="SMP30FAMILY"/>
</dbReference>
<dbReference type="PANTHER" id="PTHR47572:SF5">
    <property type="entry name" value="BLR2277 PROTEIN"/>
    <property type="match status" value="1"/>
</dbReference>
<dbReference type="PANTHER" id="PTHR47572">
    <property type="entry name" value="LIPOPROTEIN-RELATED"/>
    <property type="match status" value="1"/>
</dbReference>
<accession>A0ABN1G950</accession>
<dbReference type="EMBL" id="BAAAFZ010000112">
    <property type="protein sequence ID" value="GAA0606478.1"/>
    <property type="molecule type" value="Genomic_DNA"/>
</dbReference>
<dbReference type="Gene3D" id="2.120.10.30">
    <property type="entry name" value="TolB, C-terminal domain"/>
    <property type="match status" value="1"/>
</dbReference>
<name>A0ABN1G950_9PROT</name>
<gene>
    <name evidence="2" type="ORF">GCM10009416_49520</name>
</gene>
<comment type="caution">
    <text evidence="2">The sequence shown here is derived from an EMBL/GenBank/DDBJ whole genome shotgun (WGS) entry which is preliminary data.</text>
</comment>
<keyword evidence="3" id="KW-1185">Reference proteome</keyword>
<reference evidence="2 3" key="1">
    <citation type="journal article" date="2019" name="Int. J. Syst. Evol. Microbiol.">
        <title>The Global Catalogue of Microorganisms (GCM) 10K type strain sequencing project: providing services to taxonomists for standard genome sequencing and annotation.</title>
        <authorList>
            <consortium name="The Broad Institute Genomics Platform"/>
            <consortium name="The Broad Institute Genome Sequencing Center for Infectious Disease"/>
            <person name="Wu L."/>
            <person name="Ma J."/>
        </authorList>
    </citation>
    <scope>NUCLEOTIDE SEQUENCE [LARGE SCALE GENOMIC DNA]</scope>
    <source>
        <strain evidence="2 3">JCM 9933</strain>
    </source>
</reference>
<sequence length="307" mass="33469">MTFFAPPRRVETEVFTRLPDRFRRPRRTAWSDHNRGGQAVDSFLEGPAFDRQGRLYVTDIPFGRVFRVSPEGEWEQVAEYDGWPNGLKIHKDGRIFITDYKRGIMLLDPDSGSVTPFLETARSEGFKGVNDLFFAANGDLFFTDQGQTGLHDPSGRVYRLEANGRLSCLIGTVPSPNGVVVAPDMGFALVAVTRANQIWRLPLHADGSVTKASVFCHLHGGPSGPDGLALDAEGCLLVAHAGFGTVWRLSPRAEPLERIASCAGWSTTNLAVGGADRRSLFITESETGSILRAELGVPGAPLYSHAD</sequence>
<evidence type="ECO:0000259" key="1">
    <source>
        <dbReference type="Pfam" id="PF08450"/>
    </source>
</evidence>
<dbReference type="InterPro" id="IPR051262">
    <property type="entry name" value="SMP-30/CGR1_Lactonase"/>
</dbReference>
<evidence type="ECO:0000313" key="3">
    <source>
        <dbReference type="Proteomes" id="UP001501588"/>
    </source>
</evidence>
<dbReference type="Pfam" id="PF08450">
    <property type="entry name" value="SGL"/>
    <property type="match status" value="1"/>
</dbReference>
<protein>
    <submittedName>
        <fullName evidence="2">SMP-30/gluconolactonase/LRE family protein</fullName>
    </submittedName>
</protein>
<organism evidence="2 3">
    <name type="scientific">Craurococcus roseus</name>
    <dbReference type="NCBI Taxonomy" id="77585"/>
    <lineage>
        <taxon>Bacteria</taxon>
        <taxon>Pseudomonadati</taxon>
        <taxon>Pseudomonadota</taxon>
        <taxon>Alphaproteobacteria</taxon>
        <taxon>Acetobacterales</taxon>
        <taxon>Acetobacteraceae</taxon>
        <taxon>Craurococcus</taxon>
    </lineage>
</organism>
<dbReference type="InterPro" id="IPR005511">
    <property type="entry name" value="SMP-30"/>
</dbReference>
<dbReference type="InterPro" id="IPR013658">
    <property type="entry name" value="SGL"/>
</dbReference>
<evidence type="ECO:0000313" key="2">
    <source>
        <dbReference type="EMBL" id="GAA0606478.1"/>
    </source>
</evidence>
<proteinExistence type="predicted"/>
<feature type="domain" description="SMP-30/Gluconolactonase/LRE-like region" evidence="1">
    <location>
        <begin position="45"/>
        <end position="284"/>
    </location>
</feature>